<evidence type="ECO:0000313" key="1">
    <source>
        <dbReference type="EMBL" id="GCC41854.1"/>
    </source>
</evidence>
<dbReference type="Proteomes" id="UP000287033">
    <property type="component" value="Unassembled WGS sequence"/>
</dbReference>
<dbReference type="AlphaFoldDB" id="A0A401TGQ8"/>
<evidence type="ECO:0000313" key="2">
    <source>
        <dbReference type="Proteomes" id="UP000287033"/>
    </source>
</evidence>
<reference evidence="1 2" key="1">
    <citation type="journal article" date="2018" name="Nat. Ecol. Evol.">
        <title>Shark genomes provide insights into elasmobranch evolution and the origin of vertebrates.</title>
        <authorList>
            <person name="Hara Y"/>
            <person name="Yamaguchi K"/>
            <person name="Onimaru K"/>
            <person name="Kadota M"/>
            <person name="Koyanagi M"/>
            <person name="Keeley SD"/>
            <person name="Tatsumi K"/>
            <person name="Tanaka K"/>
            <person name="Motone F"/>
            <person name="Kageyama Y"/>
            <person name="Nozu R"/>
            <person name="Adachi N"/>
            <person name="Nishimura O"/>
            <person name="Nakagawa R"/>
            <person name="Tanegashima C"/>
            <person name="Kiyatake I"/>
            <person name="Matsumoto R"/>
            <person name="Murakumo K"/>
            <person name="Nishida K"/>
            <person name="Terakita A"/>
            <person name="Kuratani S"/>
            <person name="Sato K"/>
            <person name="Hyodo S Kuraku.S."/>
        </authorList>
    </citation>
    <scope>NUCLEOTIDE SEQUENCE [LARGE SCALE GENOMIC DNA]</scope>
</reference>
<organism evidence="1 2">
    <name type="scientific">Chiloscyllium punctatum</name>
    <name type="common">Brownbanded bambooshark</name>
    <name type="synonym">Hemiscyllium punctatum</name>
    <dbReference type="NCBI Taxonomy" id="137246"/>
    <lineage>
        <taxon>Eukaryota</taxon>
        <taxon>Metazoa</taxon>
        <taxon>Chordata</taxon>
        <taxon>Craniata</taxon>
        <taxon>Vertebrata</taxon>
        <taxon>Chondrichthyes</taxon>
        <taxon>Elasmobranchii</taxon>
        <taxon>Galeomorphii</taxon>
        <taxon>Galeoidea</taxon>
        <taxon>Orectolobiformes</taxon>
        <taxon>Hemiscylliidae</taxon>
        <taxon>Chiloscyllium</taxon>
    </lineage>
</organism>
<dbReference type="EMBL" id="BEZZ01067239">
    <property type="protein sequence ID" value="GCC41854.1"/>
    <property type="molecule type" value="Genomic_DNA"/>
</dbReference>
<name>A0A401TGQ8_CHIPU</name>
<protein>
    <submittedName>
        <fullName evidence="1">Uncharacterized protein</fullName>
    </submittedName>
</protein>
<feature type="non-terminal residue" evidence="1">
    <location>
        <position position="64"/>
    </location>
</feature>
<gene>
    <name evidence="1" type="ORF">chiPu_0025866</name>
</gene>
<sequence length="64" mass="7700">MNKVVTAIRRMRTAGGDRPWLRELIETRHMVIDFDGERALRDTDYQALLRMSERREFVYKPGKF</sequence>
<comment type="caution">
    <text evidence="1">The sequence shown here is derived from an EMBL/GenBank/DDBJ whole genome shotgun (WGS) entry which is preliminary data.</text>
</comment>
<proteinExistence type="predicted"/>
<accession>A0A401TGQ8</accession>
<keyword evidence="2" id="KW-1185">Reference proteome</keyword>